<dbReference type="GO" id="GO:0006303">
    <property type="term" value="P:double-strand break repair via nonhomologous end joining"/>
    <property type="evidence" value="ECO:0007669"/>
    <property type="project" value="TreeGrafter"/>
</dbReference>
<dbReference type="Proteomes" id="UP000025227">
    <property type="component" value="Unplaced"/>
</dbReference>
<evidence type="ECO:0000313" key="5">
    <source>
        <dbReference type="WBParaSite" id="HCON_00168300-00001"/>
    </source>
</evidence>
<protein>
    <submittedName>
        <fullName evidence="5">HTH_48 domain-containing protein</fullName>
    </submittedName>
</protein>
<dbReference type="GO" id="GO:0000014">
    <property type="term" value="F:single-stranded DNA endodeoxyribonuclease activity"/>
    <property type="evidence" value="ECO:0007669"/>
    <property type="project" value="TreeGrafter"/>
</dbReference>
<keyword evidence="4" id="KW-1185">Reference proteome</keyword>
<feature type="domain" description="Mos1 transposase HTH" evidence="3">
    <location>
        <begin position="186"/>
        <end position="234"/>
    </location>
</feature>
<dbReference type="GO" id="GO:0003697">
    <property type="term" value="F:single-stranded DNA binding"/>
    <property type="evidence" value="ECO:0007669"/>
    <property type="project" value="TreeGrafter"/>
</dbReference>
<dbReference type="GO" id="GO:0046975">
    <property type="term" value="F:histone H3K36 methyltransferase activity"/>
    <property type="evidence" value="ECO:0007669"/>
    <property type="project" value="TreeGrafter"/>
</dbReference>
<dbReference type="GO" id="GO:0005634">
    <property type="term" value="C:nucleus"/>
    <property type="evidence" value="ECO:0007669"/>
    <property type="project" value="TreeGrafter"/>
</dbReference>
<dbReference type="GO" id="GO:0042800">
    <property type="term" value="F:histone H3K4 methyltransferase activity"/>
    <property type="evidence" value="ECO:0007669"/>
    <property type="project" value="TreeGrafter"/>
</dbReference>
<evidence type="ECO:0000313" key="4">
    <source>
        <dbReference type="Proteomes" id="UP000025227"/>
    </source>
</evidence>
<feature type="region of interest" description="Disordered" evidence="1">
    <location>
        <begin position="235"/>
        <end position="254"/>
    </location>
</feature>
<dbReference type="GO" id="GO:0000729">
    <property type="term" value="P:DNA double-strand break processing"/>
    <property type="evidence" value="ECO:0007669"/>
    <property type="project" value="TreeGrafter"/>
</dbReference>
<dbReference type="GO" id="GO:0000793">
    <property type="term" value="C:condensed chromosome"/>
    <property type="evidence" value="ECO:0007669"/>
    <property type="project" value="TreeGrafter"/>
</dbReference>
<dbReference type="AlphaFoldDB" id="A0A7I4Z354"/>
<sequence length="624" mass="70354">MRILSYITCAIIVISTHARTQKTNEVNEALRRKFIMSSVANQPGTMDKSLGTISVQAQNDMKNLADDPAQVNNPISKEEWASTLFGQRGILSGIFQMLDQQKKIGQSPLNDPAADSSGKINSNSFDFKRIVDALFKGPDSDTFGDPGPELPEFLGLCNRLSCGDIYKAIDQFRRSEFFSNFQMSNRNFRQIYFYEFKLGRTAAQTARNINEVWGQGSVNECTVQRWFQKFRAGNTSLEDEPHGSRPPTLDNDQLKASVEADPHKTTRDIAKELSVHHTTVVRHLKQIGKTKKLDKWVPHELTESQKNRRFEISSAHLLRNASDPFLERIVTCDEKWILYDNRRRSAQWLDQKEAPRHLVVLVDGCNVTALSLIHDPNGWETIGNLLSNPELISQFTAGTGMEELFGSALGEAKKESAKAKEKNSKLTPEDGDFGIEFKDGEESLPDVDFSTDGKPGIPSEDYYEQVSESGDEVEPVIATIPTITTPTTTTPTTTTQSNRFMTRLPTTVYSRFLPKKEEPPLPEISFSIDGDGEESEIQTIEKEIDIMMPPSSSKRIWTTTKPTYPIYHTRTIPSITTGTMTTTTTTTTPTPTVRTTPFTITWRPTTRNHRKDSDYYAMYYDQQP</sequence>
<feature type="region of interest" description="Disordered" evidence="1">
    <location>
        <begin position="438"/>
        <end position="457"/>
    </location>
</feature>
<evidence type="ECO:0000256" key="2">
    <source>
        <dbReference type="SAM" id="SignalP"/>
    </source>
</evidence>
<dbReference type="GO" id="GO:0044774">
    <property type="term" value="P:mitotic DNA integrity checkpoint signaling"/>
    <property type="evidence" value="ECO:0007669"/>
    <property type="project" value="TreeGrafter"/>
</dbReference>
<feature type="signal peptide" evidence="2">
    <location>
        <begin position="1"/>
        <end position="18"/>
    </location>
</feature>
<dbReference type="Gene3D" id="1.10.10.1450">
    <property type="match status" value="1"/>
</dbReference>
<dbReference type="GO" id="GO:0003690">
    <property type="term" value="F:double-stranded DNA binding"/>
    <property type="evidence" value="ECO:0007669"/>
    <property type="project" value="TreeGrafter"/>
</dbReference>
<proteinExistence type="predicted"/>
<evidence type="ECO:0000259" key="3">
    <source>
        <dbReference type="Pfam" id="PF17906"/>
    </source>
</evidence>
<dbReference type="GO" id="GO:0035861">
    <property type="term" value="C:site of double-strand break"/>
    <property type="evidence" value="ECO:0007669"/>
    <property type="project" value="TreeGrafter"/>
</dbReference>
<dbReference type="GO" id="GO:0015074">
    <property type="term" value="P:DNA integration"/>
    <property type="evidence" value="ECO:0007669"/>
    <property type="project" value="TreeGrafter"/>
</dbReference>
<evidence type="ECO:0000256" key="1">
    <source>
        <dbReference type="SAM" id="MobiDB-lite"/>
    </source>
</evidence>
<dbReference type="GO" id="GO:0031297">
    <property type="term" value="P:replication fork processing"/>
    <property type="evidence" value="ECO:0007669"/>
    <property type="project" value="TreeGrafter"/>
</dbReference>
<feature type="region of interest" description="Disordered" evidence="1">
    <location>
        <begin position="577"/>
        <end position="596"/>
    </location>
</feature>
<dbReference type="InterPro" id="IPR041426">
    <property type="entry name" value="Mos1_HTH"/>
</dbReference>
<dbReference type="GO" id="GO:0044547">
    <property type="term" value="F:DNA topoisomerase binding"/>
    <property type="evidence" value="ECO:0007669"/>
    <property type="project" value="TreeGrafter"/>
</dbReference>
<dbReference type="OMA" id="NDYYAMY"/>
<keyword evidence="2" id="KW-0732">Signal</keyword>
<dbReference type="Gene3D" id="1.10.10.10">
    <property type="entry name" value="Winged helix-like DNA-binding domain superfamily/Winged helix DNA-binding domain"/>
    <property type="match status" value="1"/>
</dbReference>
<dbReference type="InterPro" id="IPR036388">
    <property type="entry name" value="WH-like_DNA-bd_sf"/>
</dbReference>
<feature type="chain" id="PRO_5029910650" evidence="2">
    <location>
        <begin position="19"/>
        <end position="624"/>
    </location>
</feature>
<dbReference type="PANTHER" id="PTHR46060:SF2">
    <property type="entry name" value="HISTONE-LYSINE N-METHYLTRANSFERASE SETMAR"/>
    <property type="match status" value="1"/>
</dbReference>
<dbReference type="Gene3D" id="3.30.420.10">
    <property type="entry name" value="Ribonuclease H-like superfamily/Ribonuclease H"/>
    <property type="match status" value="1"/>
</dbReference>
<organism evidence="4 5">
    <name type="scientific">Haemonchus contortus</name>
    <name type="common">Barber pole worm</name>
    <dbReference type="NCBI Taxonomy" id="6289"/>
    <lineage>
        <taxon>Eukaryota</taxon>
        <taxon>Metazoa</taxon>
        <taxon>Ecdysozoa</taxon>
        <taxon>Nematoda</taxon>
        <taxon>Chromadorea</taxon>
        <taxon>Rhabditida</taxon>
        <taxon>Rhabditina</taxon>
        <taxon>Rhabditomorpha</taxon>
        <taxon>Strongyloidea</taxon>
        <taxon>Trichostrongylidae</taxon>
        <taxon>Haemonchus</taxon>
    </lineage>
</organism>
<dbReference type="OrthoDB" id="5821209at2759"/>
<dbReference type="PANTHER" id="PTHR46060">
    <property type="entry name" value="MARINER MOS1 TRANSPOSASE-LIKE PROTEIN"/>
    <property type="match status" value="1"/>
</dbReference>
<dbReference type="Pfam" id="PF17906">
    <property type="entry name" value="HTH_48"/>
    <property type="match status" value="1"/>
</dbReference>
<accession>A0A7I4Z354</accession>
<dbReference type="InterPro" id="IPR036397">
    <property type="entry name" value="RNaseH_sf"/>
</dbReference>
<name>A0A7I4Z354_HAECO</name>
<reference evidence="5" key="1">
    <citation type="submission" date="2020-12" db="UniProtKB">
        <authorList>
            <consortium name="WormBaseParasite"/>
        </authorList>
    </citation>
    <scope>IDENTIFICATION</scope>
    <source>
        <strain evidence="5">MHco3</strain>
    </source>
</reference>
<dbReference type="WBParaSite" id="HCON_00168300-00001">
    <property type="protein sequence ID" value="HCON_00168300-00001"/>
    <property type="gene ID" value="HCON_00168300"/>
</dbReference>
<dbReference type="InterPro" id="IPR052709">
    <property type="entry name" value="Transposase-MT_Hybrid"/>
</dbReference>